<feature type="domain" description="UmuC" evidence="6">
    <location>
        <begin position="9"/>
        <end position="193"/>
    </location>
</feature>
<dbReference type="Gene3D" id="3.30.1490.100">
    <property type="entry name" value="DNA polymerase, Y-family, little finger domain"/>
    <property type="match status" value="1"/>
</dbReference>
<organism evidence="7 8">
    <name type="scientific">Prochlorococcus marinus str. GP2</name>
    <dbReference type="NCBI Taxonomy" id="59925"/>
    <lineage>
        <taxon>Bacteria</taxon>
        <taxon>Bacillati</taxon>
        <taxon>Cyanobacteriota</taxon>
        <taxon>Cyanophyceae</taxon>
        <taxon>Synechococcales</taxon>
        <taxon>Prochlorococcaceae</taxon>
        <taxon>Prochlorococcus</taxon>
    </lineage>
</organism>
<keyword evidence="4" id="KW-0234">DNA repair</keyword>
<dbReference type="InterPro" id="IPR050116">
    <property type="entry name" value="DNA_polymerase-Y"/>
</dbReference>
<dbReference type="InterPro" id="IPR043502">
    <property type="entry name" value="DNA/RNA_pol_sf"/>
</dbReference>
<dbReference type="GO" id="GO:0042276">
    <property type="term" value="P:error-prone translesion synthesis"/>
    <property type="evidence" value="ECO:0007669"/>
    <property type="project" value="TreeGrafter"/>
</dbReference>
<dbReference type="SUPFAM" id="SSF56672">
    <property type="entry name" value="DNA/RNA polymerases"/>
    <property type="match status" value="1"/>
</dbReference>
<comment type="caution">
    <text evidence="7">The sequence shown here is derived from an EMBL/GenBank/DDBJ whole genome shotgun (WGS) entry which is preliminary data.</text>
</comment>
<evidence type="ECO:0000256" key="2">
    <source>
        <dbReference type="ARBA" id="ARBA00022763"/>
    </source>
</evidence>
<dbReference type="Proteomes" id="UP000030598">
    <property type="component" value="Unassembled WGS sequence"/>
</dbReference>
<dbReference type="Gene3D" id="1.10.150.20">
    <property type="entry name" value="5' to 3' exonuclease, C-terminal subdomain"/>
    <property type="match status" value="1"/>
</dbReference>
<evidence type="ECO:0000256" key="3">
    <source>
        <dbReference type="ARBA" id="ARBA00023199"/>
    </source>
</evidence>
<dbReference type="PANTHER" id="PTHR11076:SF34">
    <property type="entry name" value="PROTEIN UMUC"/>
    <property type="match status" value="1"/>
</dbReference>
<dbReference type="eggNOG" id="COG0389">
    <property type="taxonomic scope" value="Bacteria"/>
</dbReference>
<evidence type="ECO:0000256" key="4">
    <source>
        <dbReference type="ARBA" id="ARBA00023204"/>
    </source>
</evidence>
<reference evidence="8" key="1">
    <citation type="journal article" date="2014" name="Sci. Data">
        <title>Genomes of diverse isolates of the marine cyanobacterium Prochlorococcus.</title>
        <authorList>
            <person name="Biller S."/>
            <person name="Berube P."/>
            <person name="Thompson J."/>
            <person name="Kelly L."/>
            <person name="Roggensack S."/>
            <person name="Awad L."/>
            <person name="Roache-Johnson K."/>
            <person name="Ding H."/>
            <person name="Giovannoni S.J."/>
            <person name="Moore L.R."/>
            <person name="Chisholm S.W."/>
        </authorList>
    </citation>
    <scope>NUCLEOTIDE SEQUENCE [LARGE SCALE GENOMIC DNA]</scope>
    <source>
        <strain evidence="8">GP2</strain>
    </source>
</reference>
<dbReference type="EMBL" id="JNAH01000004">
    <property type="protein sequence ID" value="KGF87859.1"/>
    <property type="molecule type" value="Genomic_DNA"/>
</dbReference>
<dbReference type="GO" id="GO:0006281">
    <property type="term" value="P:DNA repair"/>
    <property type="evidence" value="ECO:0007669"/>
    <property type="project" value="UniProtKB-KW"/>
</dbReference>
<dbReference type="RefSeq" id="WP_032524392.1">
    <property type="nucleotide sequence ID" value="NZ_CP138934.1"/>
</dbReference>
<dbReference type="InterPro" id="IPR036775">
    <property type="entry name" value="DNA_pol_Y-fam_lit_finger_sf"/>
</dbReference>
<dbReference type="CDD" id="cd01700">
    <property type="entry name" value="PolY_Pol_V_umuC"/>
    <property type="match status" value="1"/>
</dbReference>
<dbReference type="AlphaFoldDB" id="A0A0A1ZI13"/>
<protein>
    <submittedName>
        <fullName evidence="7">Error-prone</fullName>
    </submittedName>
</protein>
<dbReference type="Pfam" id="PF13438">
    <property type="entry name" value="DUF4113"/>
    <property type="match status" value="1"/>
</dbReference>
<comment type="similarity">
    <text evidence="1">Belongs to the DNA polymerase type-Y family.</text>
</comment>
<dbReference type="InterPro" id="IPR043128">
    <property type="entry name" value="Rev_trsase/Diguanyl_cyclase"/>
</dbReference>
<sequence>MKISSIDAIALIDANNFYASCEQTINPQLRNKPVVILSNNDGCIIARSPEARALKIKMGTPYFKVKERLNKLDVAVLSSNYSLYGDMSRRLMNLLKNYCEQIEIYSIDEAFISISRSNDKNLYPWARNLRSLIYQNLGIPITVGIGENKVRAKIANKLAKNIDYSAGIFDLANTRNENNYLKKINVDEIWGVGKQTSNWLQSKGIKNARELRDMEENEIIKKLGIVGKRLQLELKGHKCLPIEESKKSKKEIQVSRSFGTPVTKLEDLTQALATHAIKASEKMRSLNLQSSDIRVFARTSRYSSQSYQRSAHRKLTNATDDTNSILKIVVELSKEIFNPEYKFSKAGVLMQDLTNSEYLQQSVINYKSQKELKKSANLMRTIDSLNRRFNKNAITWAITKNPKSWMMNKNFLSHSSTTDIKQIPTIVK</sequence>
<dbReference type="Gene3D" id="3.30.70.270">
    <property type="match status" value="1"/>
</dbReference>
<evidence type="ECO:0000313" key="8">
    <source>
        <dbReference type="Proteomes" id="UP000030598"/>
    </source>
</evidence>
<dbReference type="Pfam" id="PF11799">
    <property type="entry name" value="IMS_C"/>
    <property type="match status" value="1"/>
</dbReference>
<dbReference type="InterPro" id="IPR017961">
    <property type="entry name" value="DNA_pol_Y-fam_little_finger"/>
</dbReference>
<dbReference type="Pfam" id="PF00817">
    <property type="entry name" value="IMS"/>
    <property type="match status" value="1"/>
</dbReference>
<evidence type="ECO:0000256" key="1">
    <source>
        <dbReference type="ARBA" id="ARBA00010945"/>
    </source>
</evidence>
<evidence type="ECO:0000256" key="5">
    <source>
        <dbReference type="ARBA" id="ARBA00023236"/>
    </source>
</evidence>
<dbReference type="GO" id="GO:0003887">
    <property type="term" value="F:DNA-directed DNA polymerase activity"/>
    <property type="evidence" value="ECO:0007669"/>
    <property type="project" value="TreeGrafter"/>
</dbReference>
<dbReference type="GO" id="GO:0003684">
    <property type="term" value="F:damaged DNA binding"/>
    <property type="evidence" value="ECO:0007669"/>
    <property type="project" value="InterPro"/>
</dbReference>
<evidence type="ECO:0000259" key="6">
    <source>
        <dbReference type="PROSITE" id="PS50173"/>
    </source>
</evidence>
<dbReference type="PANTHER" id="PTHR11076">
    <property type="entry name" value="DNA REPAIR POLYMERASE UMUC / TRANSFERASE FAMILY MEMBER"/>
    <property type="match status" value="1"/>
</dbReference>
<dbReference type="GO" id="GO:0009432">
    <property type="term" value="P:SOS response"/>
    <property type="evidence" value="ECO:0007669"/>
    <property type="project" value="UniProtKB-KW"/>
</dbReference>
<dbReference type="Gene3D" id="3.40.1170.60">
    <property type="match status" value="1"/>
</dbReference>
<dbReference type="InterPro" id="IPR025188">
    <property type="entry name" value="DUF4113"/>
</dbReference>
<dbReference type="InterPro" id="IPR001126">
    <property type="entry name" value="UmuC"/>
</dbReference>
<accession>A0A0A1ZI13</accession>
<dbReference type="OrthoDB" id="9808813at2"/>
<keyword evidence="2" id="KW-0227">DNA damage</keyword>
<gene>
    <name evidence="7" type="ORF">EU91_0893</name>
</gene>
<keyword evidence="5" id="KW-0742">SOS response</keyword>
<evidence type="ECO:0000313" key="7">
    <source>
        <dbReference type="EMBL" id="KGF87859.1"/>
    </source>
</evidence>
<name>A0A0A1ZI13_PROMR</name>
<keyword evidence="3" id="KW-0741">SOS mutagenesis</keyword>
<proteinExistence type="inferred from homology"/>
<dbReference type="GO" id="GO:0005829">
    <property type="term" value="C:cytosol"/>
    <property type="evidence" value="ECO:0007669"/>
    <property type="project" value="TreeGrafter"/>
</dbReference>
<dbReference type="STRING" id="59925.EU91_0893"/>
<dbReference type="PROSITE" id="PS50173">
    <property type="entry name" value="UMUC"/>
    <property type="match status" value="1"/>
</dbReference>